<comment type="caution">
    <text evidence="4">The sequence shown here is derived from an EMBL/GenBank/DDBJ whole genome shotgun (WGS) entry which is preliminary data.</text>
</comment>
<gene>
    <name evidence="4" type="ORF">RhiirA1_414927</name>
</gene>
<proteinExistence type="predicted"/>
<reference evidence="4 5" key="2">
    <citation type="submission" date="2017-10" db="EMBL/GenBank/DDBJ databases">
        <title>Genome analyses suggest a sexual origin of heterokaryosis in a supposedly ancient asexual fungus.</title>
        <authorList>
            <person name="Corradi N."/>
            <person name="Sedzielewska K."/>
            <person name="Noel J."/>
            <person name="Charron P."/>
            <person name="Farinelli L."/>
            <person name="Marton T."/>
            <person name="Kruger M."/>
            <person name="Pelin A."/>
            <person name="Brachmann A."/>
            <person name="Corradi N."/>
        </authorList>
    </citation>
    <scope>NUCLEOTIDE SEQUENCE [LARGE SCALE GENOMIC DNA]</scope>
    <source>
        <strain evidence="4 5">A1</strain>
    </source>
</reference>
<feature type="compositionally biased region" description="Polar residues" evidence="2">
    <location>
        <begin position="211"/>
        <end position="228"/>
    </location>
</feature>
<dbReference type="SUPFAM" id="SSF57850">
    <property type="entry name" value="RING/U-box"/>
    <property type="match status" value="1"/>
</dbReference>
<dbReference type="Gene3D" id="3.30.40.10">
    <property type="entry name" value="Zinc/RING finger domain, C3HC4 (zinc finger)"/>
    <property type="match status" value="1"/>
</dbReference>
<evidence type="ECO:0000256" key="2">
    <source>
        <dbReference type="SAM" id="MobiDB-lite"/>
    </source>
</evidence>
<keyword evidence="1" id="KW-0863">Zinc-finger</keyword>
<sequence>MASEPSSTTIASEPSTSTSEIQTDTSEPSQLEVLALNYLRNQEISTIPSRIPKLNPCSICQKAILTYRFQSFVVLDCEHIFHRQCLEKYILQAETNPFTLTCPSCEIIITLTREEAVLASGKYHLQTKQTGTEQDDEELMASLGFVEGDSRAGQGRQSKHVTMKDQATSPIMIEDDDDNQSNSVDNSLLYISRTPENQANSNDEIRATNTQDNLENQSNANSGDDTNVQESESQSRRNSSRRRTSPRITREQEKFQALLQELSTPAKGEKAENVDEEEDTDGSVSQSLARLYQKATRAGLRVTKANQDEILCWYKYAEGFENRVREIRSQDSSVTDPTARSRAYREVSQHLPGITEANLRKKTQKARNIYKVFVRIGTNKIKRVKSYSADAISSLSSTQIQSIIDRFSMT</sequence>
<evidence type="ECO:0000256" key="1">
    <source>
        <dbReference type="PROSITE-ProRule" id="PRU00175"/>
    </source>
</evidence>
<dbReference type="PROSITE" id="PS50089">
    <property type="entry name" value="ZF_RING_2"/>
    <property type="match status" value="1"/>
</dbReference>
<feature type="domain" description="RING-type" evidence="3">
    <location>
        <begin position="57"/>
        <end position="106"/>
    </location>
</feature>
<evidence type="ECO:0000313" key="5">
    <source>
        <dbReference type="Proteomes" id="UP000232688"/>
    </source>
</evidence>
<feature type="region of interest" description="Disordered" evidence="2">
    <location>
        <begin position="211"/>
        <end position="285"/>
    </location>
</feature>
<keyword evidence="1" id="KW-0479">Metal-binding</keyword>
<dbReference type="InterPro" id="IPR013083">
    <property type="entry name" value="Znf_RING/FYVE/PHD"/>
</dbReference>
<dbReference type="SMART" id="SM00184">
    <property type="entry name" value="RING"/>
    <property type="match status" value="1"/>
</dbReference>
<dbReference type="Pfam" id="PF13639">
    <property type="entry name" value="zf-RING_2"/>
    <property type="match status" value="1"/>
</dbReference>
<dbReference type="InterPro" id="IPR001841">
    <property type="entry name" value="Znf_RING"/>
</dbReference>
<dbReference type="CDD" id="cd16448">
    <property type="entry name" value="RING-H2"/>
    <property type="match status" value="1"/>
</dbReference>
<dbReference type="VEuPathDB" id="FungiDB:RhiirFUN_018448"/>
<evidence type="ECO:0000259" key="3">
    <source>
        <dbReference type="PROSITE" id="PS50089"/>
    </source>
</evidence>
<feature type="region of interest" description="Disordered" evidence="2">
    <location>
        <begin position="1"/>
        <end position="27"/>
    </location>
</feature>
<keyword evidence="1" id="KW-0862">Zinc</keyword>
<feature type="region of interest" description="Disordered" evidence="2">
    <location>
        <begin position="148"/>
        <end position="184"/>
    </location>
</feature>
<organism evidence="4 5">
    <name type="scientific">Rhizophagus irregularis</name>
    <dbReference type="NCBI Taxonomy" id="588596"/>
    <lineage>
        <taxon>Eukaryota</taxon>
        <taxon>Fungi</taxon>
        <taxon>Fungi incertae sedis</taxon>
        <taxon>Mucoromycota</taxon>
        <taxon>Glomeromycotina</taxon>
        <taxon>Glomeromycetes</taxon>
        <taxon>Glomerales</taxon>
        <taxon>Glomeraceae</taxon>
        <taxon>Rhizophagus</taxon>
    </lineage>
</organism>
<protein>
    <recommendedName>
        <fullName evidence="3">RING-type domain-containing protein</fullName>
    </recommendedName>
</protein>
<dbReference type="VEuPathDB" id="FungiDB:RhiirA1_414927"/>
<dbReference type="EMBL" id="LLXH01000250">
    <property type="protein sequence ID" value="PKC69969.1"/>
    <property type="molecule type" value="Genomic_DNA"/>
</dbReference>
<reference evidence="4 5" key="1">
    <citation type="submission" date="2017-10" db="EMBL/GenBank/DDBJ databases">
        <title>Extensive intraspecific genome diversity in a model arbuscular mycorrhizal fungus.</title>
        <authorList>
            <person name="Chen E.C.H."/>
            <person name="Morin E."/>
            <person name="Baudet D."/>
            <person name="Noel J."/>
            <person name="Ndikumana S."/>
            <person name="Charron P."/>
            <person name="St-Onge C."/>
            <person name="Giorgi J."/>
            <person name="Grigoriev I.V."/>
            <person name="Roux C."/>
            <person name="Martin F.M."/>
            <person name="Corradi N."/>
        </authorList>
    </citation>
    <scope>NUCLEOTIDE SEQUENCE [LARGE SCALE GENOMIC DNA]</scope>
    <source>
        <strain evidence="4 5">A1</strain>
    </source>
</reference>
<accession>A0A2N0S335</accession>
<dbReference type="Proteomes" id="UP000232688">
    <property type="component" value="Unassembled WGS sequence"/>
</dbReference>
<dbReference type="AlphaFoldDB" id="A0A2N0S335"/>
<dbReference type="GO" id="GO:0008270">
    <property type="term" value="F:zinc ion binding"/>
    <property type="evidence" value="ECO:0007669"/>
    <property type="project" value="UniProtKB-KW"/>
</dbReference>
<name>A0A2N0S335_9GLOM</name>
<dbReference type="VEuPathDB" id="FungiDB:FUN_014691"/>
<evidence type="ECO:0000313" key="4">
    <source>
        <dbReference type="EMBL" id="PKC69969.1"/>
    </source>
</evidence>